<keyword evidence="2" id="KW-0805">Transcription regulation</keyword>
<evidence type="ECO:0000259" key="6">
    <source>
        <dbReference type="PROSITE" id="PS50977"/>
    </source>
</evidence>
<sequence>MRVRKHPEIRSGELLDCAQRLFFAHGYDHTTINDIIREAGVSKGAFYHYFPSKEALLEAFAARLARESLEEIRPLLDDPTLDAVGRLNILFAGSRRLKVELAPQLRTVFDVISRPENIVLFHRIDQAVTRIVVPLLADVLRKGTEEGLFDAPDAEAYAEMLLLFRLSLSSVMREALIRSREGNVEQAVKMLDNRLRLYGTAIDRVLKLPEGTIDVAETSFVRALLDDSQ</sequence>
<keyword evidence="3 5" id="KW-0238">DNA-binding</keyword>
<gene>
    <name evidence="7" type="ORF">BCL32_1304</name>
</gene>
<dbReference type="Pfam" id="PF00440">
    <property type="entry name" value="TetR_N"/>
    <property type="match status" value="1"/>
</dbReference>
<protein>
    <submittedName>
        <fullName evidence="7">TetR family transcriptional regulator</fullName>
    </submittedName>
</protein>
<dbReference type="GO" id="GO:0000976">
    <property type="term" value="F:transcription cis-regulatory region binding"/>
    <property type="evidence" value="ECO:0007669"/>
    <property type="project" value="TreeGrafter"/>
</dbReference>
<keyword evidence="1" id="KW-0678">Repressor</keyword>
<dbReference type="EMBL" id="VISO01000002">
    <property type="protein sequence ID" value="TVZ73097.1"/>
    <property type="molecule type" value="Genomic_DNA"/>
</dbReference>
<dbReference type="PRINTS" id="PR00455">
    <property type="entry name" value="HTHTETR"/>
</dbReference>
<keyword evidence="4" id="KW-0804">Transcription</keyword>
<dbReference type="PANTHER" id="PTHR30055:SF175">
    <property type="entry name" value="HTH-TYPE TRANSCRIPTIONAL REPRESSOR KSTR2"/>
    <property type="match status" value="1"/>
</dbReference>
<feature type="domain" description="HTH tetR-type" evidence="6">
    <location>
        <begin position="8"/>
        <end position="68"/>
    </location>
</feature>
<name>A0A559TEQ4_9HYPH</name>
<proteinExistence type="predicted"/>
<dbReference type="InterPro" id="IPR001647">
    <property type="entry name" value="HTH_TetR"/>
</dbReference>
<reference evidence="7 8" key="1">
    <citation type="submission" date="2019-06" db="EMBL/GenBank/DDBJ databases">
        <title>Pac Bio to generate improved reference genome sequences for organisms with transposon mutant libraries (support for FEBA project).</title>
        <authorList>
            <person name="Blow M."/>
        </authorList>
    </citation>
    <scope>NUCLEOTIDE SEQUENCE [LARGE SCALE GENOMIC DNA]</scope>
    <source>
        <strain evidence="7 8">USDA 1844</strain>
    </source>
</reference>
<feature type="DNA-binding region" description="H-T-H motif" evidence="5">
    <location>
        <begin position="31"/>
        <end position="50"/>
    </location>
</feature>
<dbReference type="InterPro" id="IPR023772">
    <property type="entry name" value="DNA-bd_HTH_TetR-type_CS"/>
</dbReference>
<accession>A0A559TEQ4</accession>
<dbReference type="RefSeq" id="WP_022717627.1">
    <property type="nucleotide sequence ID" value="NZ_ATTQ01000017.1"/>
</dbReference>
<evidence type="ECO:0000256" key="4">
    <source>
        <dbReference type="ARBA" id="ARBA00023163"/>
    </source>
</evidence>
<dbReference type="PROSITE" id="PS01081">
    <property type="entry name" value="HTH_TETR_1"/>
    <property type="match status" value="1"/>
</dbReference>
<evidence type="ECO:0000256" key="5">
    <source>
        <dbReference type="PROSITE-ProRule" id="PRU00335"/>
    </source>
</evidence>
<evidence type="ECO:0000313" key="7">
    <source>
        <dbReference type="EMBL" id="TVZ73097.1"/>
    </source>
</evidence>
<dbReference type="InterPro" id="IPR009057">
    <property type="entry name" value="Homeodomain-like_sf"/>
</dbReference>
<organism evidence="7 8">
    <name type="scientific">Rhizobium mongolense USDA 1844</name>
    <dbReference type="NCBI Taxonomy" id="1079460"/>
    <lineage>
        <taxon>Bacteria</taxon>
        <taxon>Pseudomonadati</taxon>
        <taxon>Pseudomonadota</taxon>
        <taxon>Alphaproteobacteria</taxon>
        <taxon>Hyphomicrobiales</taxon>
        <taxon>Rhizobiaceae</taxon>
        <taxon>Rhizobium/Agrobacterium group</taxon>
        <taxon>Rhizobium</taxon>
    </lineage>
</organism>
<comment type="caution">
    <text evidence="7">The sequence shown here is derived from an EMBL/GenBank/DDBJ whole genome shotgun (WGS) entry which is preliminary data.</text>
</comment>
<evidence type="ECO:0000256" key="2">
    <source>
        <dbReference type="ARBA" id="ARBA00023015"/>
    </source>
</evidence>
<dbReference type="AlphaFoldDB" id="A0A559TEQ4"/>
<evidence type="ECO:0000256" key="1">
    <source>
        <dbReference type="ARBA" id="ARBA00022491"/>
    </source>
</evidence>
<dbReference type="PROSITE" id="PS50977">
    <property type="entry name" value="HTH_TETR_2"/>
    <property type="match status" value="1"/>
</dbReference>
<dbReference type="Proteomes" id="UP000319824">
    <property type="component" value="Unassembled WGS sequence"/>
</dbReference>
<evidence type="ECO:0000256" key="3">
    <source>
        <dbReference type="ARBA" id="ARBA00023125"/>
    </source>
</evidence>
<dbReference type="Gene3D" id="1.10.357.10">
    <property type="entry name" value="Tetracycline Repressor, domain 2"/>
    <property type="match status" value="1"/>
</dbReference>
<dbReference type="GO" id="GO:0003700">
    <property type="term" value="F:DNA-binding transcription factor activity"/>
    <property type="evidence" value="ECO:0007669"/>
    <property type="project" value="TreeGrafter"/>
</dbReference>
<dbReference type="InterPro" id="IPR050109">
    <property type="entry name" value="HTH-type_TetR-like_transc_reg"/>
</dbReference>
<evidence type="ECO:0000313" key="8">
    <source>
        <dbReference type="Proteomes" id="UP000319824"/>
    </source>
</evidence>
<dbReference type="PANTHER" id="PTHR30055">
    <property type="entry name" value="HTH-TYPE TRANSCRIPTIONAL REGULATOR RUTR"/>
    <property type="match status" value="1"/>
</dbReference>
<dbReference type="SUPFAM" id="SSF46689">
    <property type="entry name" value="Homeodomain-like"/>
    <property type="match status" value="1"/>
</dbReference>